<sequence length="454" mass="50048">MPYVTQSRVVPGTTLTYSIISPTGVDETVESQRTTVYNVRETVYTYRTQGTDDKGDSLRYEDLPGDVLRSEAMSQSWGATTGDSGHIFWKTTAGAQVHEDDTYVASSGGAKPYVYTGYIYPAGTQLHVPGTPSAPSTNTLNSLGSRAVAGAAPGSPPIDLLVGLVELFHEGLPALIGARTAYSIAHYEAGMQRRGATLEAVGSEWLNLKFGHVPLANDIATLANISLRFQDLWKQFEVKAMTQVRRKRVVEERSTFEYGSVSGTSLGMGRRAPGGTGAINDVSLFFPSSTGTCRWHEETRVKTWFSGCWTYHLDPWEKYFSDSYVGRAQRLLGLSLTPDVVWNLTPWTWLFDWFANVGNMLRNLSNKLQYSQVMRYGYLMREETRTRVLYRDPLRDGGGNLVGPFVVSCTNNRKDRVRATPYGFGVDLGGLNPTQWSILGALGLTKGPKSLRAG</sequence>
<dbReference type="Proteomes" id="UP000678279">
    <property type="component" value="Segment"/>
</dbReference>
<gene>
    <name evidence="1" type="primary">Gephyllon.3_10_1</name>
</gene>
<accession>A0A8S5L2Z5</accession>
<dbReference type="EMBL" id="BK013919">
    <property type="protein sequence ID" value="DAD51788.1"/>
    <property type="molecule type" value="Genomic_RNA"/>
</dbReference>
<proteinExistence type="predicted"/>
<evidence type="ECO:0000313" key="2">
    <source>
        <dbReference type="Proteomes" id="UP000678279"/>
    </source>
</evidence>
<reference evidence="1" key="1">
    <citation type="submission" date="2020-09" db="EMBL/GenBank/DDBJ databases">
        <title>Leviviricetes taxonomy.</title>
        <authorList>
            <person name="Stockdale S.R."/>
            <person name="Callanan J."/>
            <person name="Adriaenssens E.M."/>
            <person name="Kuhn J.H."/>
            <person name="Rumnieks J."/>
            <person name="Shkoporov A."/>
            <person name="Draper L.A."/>
            <person name="Ross P."/>
            <person name="Hill C."/>
        </authorList>
    </citation>
    <scope>NUCLEOTIDE SEQUENCE</scope>
</reference>
<dbReference type="GeneID" id="80400734"/>
<organism evidence="1 2">
    <name type="scientific">ssRNA phage Gephyllon.3_10</name>
    <dbReference type="NCBI Taxonomy" id="2786150"/>
    <lineage>
        <taxon>Viruses</taxon>
        <taxon>Riboviria</taxon>
        <taxon>Orthornavirae</taxon>
        <taxon>Lenarviricota</taxon>
        <taxon>Leviviricetes</taxon>
        <taxon>Timlovirales</taxon>
        <taxon>Steitzviridae</taxon>
        <taxon>Hodnevirus</taxon>
        <taxon>Hodnevirus isoagradaptatum</taxon>
        <taxon>Setohruvirus agradaptatum</taxon>
    </lineage>
</organism>
<dbReference type="KEGG" id="vg:80400734"/>
<name>A0A8S5L2Z5_9VIRU</name>
<keyword evidence="2" id="KW-1185">Reference proteome</keyword>
<dbReference type="RefSeq" id="YP_010771099.1">
    <property type="nucleotide sequence ID" value="NC_074486.1"/>
</dbReference>
<protein>
    <submittedName>
        <fullName evidence="1">Maturation protein</fullName>
    </submittedName>
</protein>
<evidence type="ECO:0000313" key="1">
    <source>
        <dbReference type="EMBL" id="DAD51788.1"/>
    </source>
</evidence>